<dbReference type="InterPro" id="IPR000713">
    <property type="entry name" value="Mur_ligase_N"/>
</dbReference>
<keyword evidence="8" id="KW-0961">Cell wall biogenesis/degradation</keyword>
<evidence type="ECO:0000256" key="3">
    <source>
        <dbReference type="ARBA" id="ARBA00022741"/>
    </source>
</evidence>
<dbReference type="InterPro" id="IPR050061">
    <property type="entry name" value="MurCDEF_pg_biosynth"/>
</dbReference>
<dbReference type="SUPFAM" id="SSF53623">
    <property type="entry name" value="MurD-like peptide ligases, catalytic domain"/>
    <property type="match status" value="1"/>
</dbReference>
<evidence type="ECO:0000256" key="6">
    <source>
        <dbReference type="ARBA" id="ARBA00022984"/>
    </source>
</evidence>
<comment type="caution">
    <text evidence="12">The sequence shown here is derived from an EMBL/GenBank/DDBJ whole genome shotgun (WGS) entry which is preliminary data.</text>
</comment>
<evidence type="ECO:0000256" key="2">
    <source>
        <dbReference type="ARBA" id="ARBA00022618"/>
    </source>
</evidence>
<dbReference type="PANTHER" id="PTHR43445:SF5">
    <property type="entry name" value="UDP-N-ACETYLMURAMATE--L-ALANYL-GAMMA-D-GLUTAMYL-MESO-2,6-DIAMINOHEPTANDIOATE LIGASE"/>
    <property type="match status" value="1"/>
</dbReference>
<keyword evidence="2" id="KW-0132">Cell division</keyword>
<evidence type="ECO:0000259" key="11">
    <source>
        <dbReference type="Pfam" id="PF08245"/>
    </source>
</evidence>
<feature type="domain" description="Mur ligase central" evidence="11">
    <location>
        <begin position="108"/>
        <end position="280"/>
    </location>
</feature>
<keyword evidence="13" id="KW-1185">Reference proteome</keyword>
<dbReference type="InterPro" id="IPR004101">
    <property type="entry name" value="Mur_ligase_C"/>
</dbReference>
<dbReference type="InterPro" id="IPR013221">
    <property type="entry name" value="Mur_ligase_cen"/>
</dbReference>
<dbReference type="Proteomes" id="UP000269412">
    <property type="component" value="Unassembled WGS sequence"/>
</dbReference>
<dbReference type="Pfam" id="PF01225">
    <property type="entry name" value="Mur_ligase"/>
    <property type="match status" value="1"/>
</dbReference>
<keyword evidence="1 12" id="KW-0436">Ligase</keyword>
<keyword evidence="7" id="KW-0131">Cell cycle</keyword>
<dbReference type="GO" id="GO:0051301">
    <property type="term" value="P:cell division"/>
    <property type="evidence" value="ECO:0007669"/>
    <property type="project" value="UniProtKB-KW"/>
</dbReference>
<reference evidence="12 13" key="1">
    <citation type="submission" date="2018-10" db="EMBL/GenBank/DDBJ databases">
        <title>Genomic Encyclopedia of Archaeal and Bacterial Type Strains, Phase II (KMG-II): from individual species to whole genera.</title>
        <authorList>
            <person name="Goeker M."/>
        </authorList>
    </citation>
    <scope>NUCLEOTIDE SEQUENCE [LARGE SCALE GENOMIC DNA]</scope>
    <source>
        <strain evidence="12 13">DSM 25230</strain>
    </source>
</reference>
<dbReference type="EMBL" id="RBIQ01000007">
    <property type="protein sequence ID" value="RKR14028.1"/>
    <property type="molecule type" value="Genomic_DNA"/>
</dbReference>
<keyword evidence="4" id="KW-0067">ATP-binding</keyword>
<dbReference type="GO" id="GO:0016881">
    <property type="term" value="F:acid-amino acid ligase activity"/>
    <property type="evidence" value="ECO:0007669"/>
    <property type="project" value="InterPro"/>
</dbReference>
<feature type="domain" description="Mur ligase N-terminal catalytic" evidence="9">
    <location>
        <begin position="2"/>
        <end position="102"/>
    </location>
</feature>
<dbReference type="InterPro" id="IPR036565">
    <property type="entry name" value="Mur-like_cat_sf"/>
</dbReference>
<proteinExistence type="predicted"/>
<dbReference type="Gene3D" id="3.40.50.720">
    <property type="entry name" value="NAD(P)-binding Rossmann-like Domain"/>
    <property type="match status" value="1"/>
</dbReference>
<evidence type="ECO:0000256" key="1">
    <source>
        <dbReference type="ARBA" id="ARBA00022598"/>
    </source>
</evidence>
<dbReference type="PANTHER" id="PTHR43445">
    <property type="entry name" value="UDP-N-ACETYLMURAMATE--L-ALANINE LIGASE-RELATED"/>
    <property type="match status" value="1"/>
</dbReference>
<evidence type="ECO:0000313" key="13">
    <source>
        <dbReference type="Proteomes" id="UP000269412"/>
    </source>
</evidence>
<protein>
    <submittedName>
        <fullName evidence="12">UDP-N-acetylmuramate: L-alanyl-gamma-D-glutamyl-meso-diaminopimelate ligase</fullName>
    </submittedName>
</protein>
<sequence length="452" mass="50642">MHIHFIAIGGSAMHNLALALQHKGYNVSGSDDVIFEPSKSRLSSKGLLPESFGWFPEKIHEGLDAVILGMHAKADNLELLKAKELGITIYSYPEFLYEQSKNKTRVVIGGSHGKTTITSMILHVLNYHDISVDYMVGAQLEGFDRMVHLTEENDFIVLEGDEYLSSPIDRRPKFHLYKPNIALLSGIAWDHINVFPTYENYVEQFKIFVDSIVKGGSITYNIEDAEVKNVVEQSENSIRKLGYSTPEYTVVDGQTLLDTPEGQMPIEVFGKHNLSNLAGAKWICQNMGVDEDDFYEAIGTFKGASKRLEKIAERTNAVAYKDFAHSPSKVAATTKAVKEQYPNRKVIACLELHTYSSFNPEFLKEYKGALDAADEAIVFYLPESVKIKKLKEVTKEQISEAFKRDDLNIQTNAASFKEFVFNKNYDNSVLLLMSSGNYGGLDFEEVKGLVSG</sequence>
<dbReference type="Pfam" id="PF02875">
    <property type="entry name" value="Mur_ligase_C"/>
    <property type="match status" value="1"/>
</dbReference>
<evidence type="ECO:0000256" key="5">
    <source>
        <dbReference type="ARBA" id="ARBA00022960"/>
    </source>
</evidence>
<evidence type="ECO:0000259" key="9">
    <source>
        <dbReference type="Pfam" id="PF01225"/>
    </source>
</evidence>
<accession>A0A495EAV5</accession>
<dbReference type="InterPro" id="IPR036615">
    <property type="entry name" value="Mur_ligase_C_dom_sf"/>
</dbReference>
<organism evidence="12 13">
    <name type="scientific">Maribacter vaceletii</name>
    <dbReference type="NCBI Taxonomy" id="1206816"/>
    <lineage>
        <taxon>Bacteria</taxon>
        <taxon>Pseudomonadati</taxon>
        <taxon>Bacteroidota</taxon>
        <taxon>Flavobacteriia</taxon>
        <taxon>Flavobacteriales</taxon>
        <taxon>Flavobacteriaceae</taxon>
        <taxon>Maribacter</taxon>
    </lineage>
</organism>
<dbReference type="RefSeq" id="WP_121062886.1">
    <property type="nucleotide sequence ID" value="NZ_RBIQ01000007.1"/>
</dbReference>
<dbReference type="GO" id="GO:0009252">
    <property type="term" value="P:peptidoglycan biosynthetic process"/>
    <property type="evidence" value="ECO:0007669"/>
    <property type="project" value="UniProtKB-KW"/>
</dbReference>
<evidence type="ECO:0000256" key="8">
    <source>
        <dbReference type="ARBA" id="ARBA00023316"/>
    </source>
</evidence>
<dbReference type="Pfam" id="PF08245">
    <property type="entry name" value="Mur_ligase_M"/>
    <property type="match status" value="1"/>
</dbReference>
<feature type="domain" description="Mur ligase C-terminal" evidence="10">
    <location>
        <begin position="307"/>
        <end position="407"/>
    </location>
</feature>
<dbReference type="GO" id="GO:0005524">
    <property type="term" value="F:ATP binding"/>
    <property type="evidence" value="ECO:0007669"/>
    <property type="project" value="UniProtKB-KW"/>
</dbReference>
<evidence type="ECO:0000256" key="7">
    <source>
        <dbReference type="ARBA" id="ARBA00023306"/>
    </source>
</evidence>
<dbReference type="GO" id="GO:0071555">
    <property type="term" value="P:cell wall organization"/>
    <property type="evidence" value="ECO:0007669"/>
    <property type="project" value="UniProtKB-KW"/>
</dbReference>
<dbReference type="OrthoDB" id="9804126at2"/>
<keyword evidence="5" id="KW-0133">Cell shape</keyword>
<evidence type="ECO:0000259" key="10">
    <source>
        <dbReference type="Pfam" id="PF02875"/>
    </source>
</evidence>
<keyword evidence="3" id="KW-0547">Nucleotide-binding</keyword>
<dbReference type="SUPFAM" id="SSF51984">
    <property type="entry name" value="MurCD N-terminal domain"/>
    <property type="match status" value="1"/>
</dbReference>
<dbReference type="GO" id="GO:0008360">
    <property type="term" value="P:regulation of cell shape"/>
    <property type="evidence" value="ECO:0007669"/>
    <property type="project" value="UniProtKB-KW"/>
</dbReference>
<dbReference type="Gene3D" id="3.40.1190.10">
    <property type="entry name" value="Mur-like, catalytic domain"/>
    <property type="match status" value="1"/>
</dbReference>
<dbReference type="AlphaFoldDB" id="A0A495EAV5"/>
<dbReference type="SUPFAM" id="SSF53244">
    <property type="entry name" value="MurD-like peptide ligases, peptide-binding domain"/>
    <property type="match status" value="1"/>
</dbReference>
<dbReference type="Gene3D" id="3.90.190.20">
    <property type="entry name" value="Mur ligase, C-terminal domain"/>
    <property type="match status" value="1"/>
</dbReference>
<evidence type="ECO:0000256" key="4">
    <source>
        <dbReference type="ARBA" id="ARBA00022840"/>
    </source>
</evidence>
<gene>
    <name evidence="12" type="ORF">CLV91_0097</name>
</gene>
<evidence type="ECO:0000313" key="12">
    <source>
        <dbReference type="EMBL" id="RKR14028.1"/>
    </source>
</evidence>
<name>A0A495EAV5_9FLAO</name>
<keyword evidence="6" id="KW-0573">Peptidoglycan synthesis</keyword>